<dbReference type="Pfam" id="PF14559">
    <property type="entry name" value="TPR_19"/>
    <property type="match status" value="1"/>
</dbReference>
<dbReference type="InterPro" id="IPR019734">
    <property type="entry name" value="TPR_rpt"/>
</dbReference>
<proteinExistence type="predicted"/>
<dbReference type="SMART" id="SM00028">
    <property type="entry name" value="TPR"/>
    <property type="match status" value="7"/>
</dbReference>
<dbReference type="RefSeq" id="WP_343811799.1">
    <property type="nucleotide sequence ID" value="NZ_BAAADS010000010.1"/>
</dbReference>
<accession>A0ABN1FXG4</accession>
<dbReference type="Proteomes" id="UP001500866">
    <property type="component" value="Unassembled WGS sequence"/>
</dbReference>
<reference evidence="2 3" key="1">
    <citation type="journal article" date="2019" name="Int. J. Syst. Evol. Microbiol.">
        <title>The Global Catalogue of Microorganisms (GCM) 10K type strain sequencing project: providing services to taxonomists for standard genome sequencing and annotation.</title>
        <authorList>
            <consortium name="The Broad Institute Genomics Platform"/>
            <consortium name="The Broad Institute Genome Sequencing Center for Infectious Disease"/>
            <person name="Wu L."/>
            <person name="Ma J."/>
        </authorList>
    </citation>
    <scope>NUCLEOTIDE SEQUENCE [LARGE SCALE GENOMIC DNA]</scope>
    <source>
        <strain evidence="2 3">JCM 15395</strain>
    </source>
</reference>
<dbReference type="EMBL" id="BAAADS010000010">
    <property type="protein sequence ID" value="GAA0599875.1"/>
    <property type="molecule type" value="Genomic_DNA"/>
</dbReference>
<evidence type="ECO:0000313" key="2">
    <source>
        <dbReference type="EMBL" id="GAA0599875.1"/>
    </source>
</evidence>
<dbReference type="Pfam" id="PF13432">
    <property type="entry name" value="TPR_16"/>
    <property type="match status" value="1"/>
</dbReference>
<organism evidence="2 3">
    <name type="scientific">Virgibacillus siamensis</name>
    <dbReference type="NCBI Taxonomy" id="480071"/>
    <lineage>
        <taxon>Bacteria</taxon>
        <taxon>Bacillati</taxon>
        <taxon>Bacillota</taxon>
        <taxon>Bacilli</taxon>
        <taxon>Bacillales</taxon>
        <taxon>Bacillaceae</taxon>
        <taxon>Virgibacillus</taxon>
    </lineage>
</organism>
<name>A0ABN1FXG4_9BACI</name>
<gene>
    <name evidence="2" type="ORF">GCM10009001_15300</name>
</gene>
<dbReference type="PANTHER" id="PTHR12558:SF13">
    <property type="entry name" value="CELL DIVISION CYCLE PROTEIN 27 HOMOLOG"/>
    <property type="match status" value="1"/>
</dbReference>
<evidence type="ECO:0000313" key="3">
    <source>
        <dbReference type="Proteomes" id="UP001500866"/>
    </source>
</evidence>
<dbReference type="Gene3D" id="1.25.40.10">
    <property type="entry name" value="Tetratricopeptide repeat domain"/>
    <property type="match status" value="2"/>
</dbReference>
<dbReference type="InterPro" id="IPR011990">
    <property type="entry name" value="TPR-like_helical_dom_sf"/>
</dbReference>
<dbReference type="Pfam" id="PF13429">
    <property type="entry name" value="TPR_15"/>
    <property type="match status" value="1"/>
</dbReference>
<feature type="repeat" description="TPR" evidence="1">
    <location>
        <begin position="372"/>
        <end position="405"/>
    </location>
</feature>
<evidence type="ECO:0000256" key="1">
    <source>
        <dbReference type="PROSITE-ProRule" id="PRU00339"/>
    </source>
</evidence>
<dbReference type="PANTHER" id="PTHR12558">
    <property type="entry name" value="CELL DIVISION CYCLE 16,23,27"/>
    <property type="match status" value="1"/>
</dbReference>
<sequence>MDESIMDAVRLMESKQSDKAIALLENFLPQADAEEKYTIAELYIQWGFLQEASTVLEELLQQFPQEGELKVMLADAYIELDRDEEAMSLLNEIGEDDPEYIATLIQLADLYQAQGLFEVAEQKLLTAKQKEPNEPIIDFALAELMFSTGSYTNAILYYEKVLPVTKEIANVSINDRLAEAYAASGEYEMALSIYQDIDSEDSDTLFKYGFTALHAGRKDIAIKAWEHLIEIDMYYHTAYYQLAKTYESEDMINEAYETAKKGLKVDEFNKELFFLAGSLAHQLNANDESEKWMREAIALDPDYKEAILFLIELFKTNEDNTGIIDLIKEIKNTGASDPVYEWELARAYNENESYGDALNHYDEAYNSLNEDSDFLKEYGYFLMEEGRQKTALSVFEKYLSQQPEDIEMEEYINRIKQMEETD</sequence>
<keyword evidence="3" id="KW-1185">Reference proteome</keyword>
<dbReference type="SUPFAM" id="SSF48452">
    <property type="entry name" value="TPR-like"/>
    <property type="match status" value="2"/>
</dbReference>
<protein>
    <submittedName>
        <fullName evidence="2">Tetratricopeptide repeat protein</fullName>
    </submittedName>
</protein>
<dbReference type="PROSITE" id="PS50005">
    <property type="entry name" value="TPR"/>
    <property type="match status" value="1"/>
</dbReference>
<keyword evidence="1" id="KW-0802">TPR repeat</keyword>
<comment type="caution">
    <text evidence="2">The sequence shown here is derived from an EMBL/GenBank/DDBJ whole genome shotgun (WGS) entry which is preliminary data.</text>
</comment>